<organism evidence="1 2">
    <name type="scientific">Caligus rogercresseyi</name>
    <name type="common">Sea louse</name>
    <dbReference type="NCBI Taxonomy" id="217165"/>
    <lineage>
        <taxon>Eukaryota</taxon>
        <taxon>Metazoa</taxon>
        <taxon>Ecdysozoa</taxon>
        <taxon>Arthropoda</taxon>
        <taxon>Crustacea</taxon>
        <taxon>Multicrustacea</taxon>
        <taxon>Hexanauplia</taxon>
        <taxon>Copepoda</taxon>
        <taxon>Siphonostomatoida</taxon>
        <taxon>Caligidae</taxon>
        <taxon>Caligus</taxon>
    </lineage>
</organism>
<dbReference type="EMBL" id="CP045906">
    <property type="protein sequence ID" value="QQP34961.1"/>
    <property type="molecule type" value="Genomic_DNA"/>
</dbReference>
<evidence type="ECO:0000313" key="2">
    <source>
        <dbReference type="Proteomes" id="UP000595437"/>
    </source>
</evidence>
<protein>
    <submittedName>
        <fullName evidence="1">Uncharacterized protein</fullName>
    </submittedName>
</protein>
<keyword evidence="2" id="KW-1185">Reference proteome</keyword>
<name>A0A7T8JUU2_CALRO</name>
<feature type="non-terminal residue" evidence="1">
    <location>
        <position position="74"/>
    </location>
</feature>
<accession>A0A7T8JUU2</accession>
<reference evidence="2" key="1">
    <citation type="submission" date="2021-01" db="EMBL/GenBank/DDBJ databases">
        <title>Caligus Genome Assembly.</title>
        <authorList>
            <person name="Gallardo-Escarate C."/>
        </authorList>
    </citation>
    <scope>NUCLEOTIDE SEQUENCE [LARGE SCALE GENOMIC DNA]</scope>
</reference>
<dbReference type="Proteomes" id="UP000595437">
    <property type="component" value="Chromosome 17"/>
</dbReference>
<proteinExistence type="predicted"/>
<evidence type="ECO:0000313" key="1">
    <source>
        <dbReference type="EMBL" id="QQP34961.1"/>
    </source>
</evidence>
<gene>
    <name evidence="1" type="ORF">FKW44_023033</name>
</gene>
<sequence>MDDNTTKRTHFPESIDPVSLPCQIEITSRLQNHDLDATLPSMWDLVKSSIDVLKSNKSRALTESLSRHIRMRQT</sequence>
<dbReference type="AlphaFoldDB" id="A0A7T8JUU2"/>